<gene>
    <name evidence="1" type="ORF">M9H77_13986</name>
</gene>
<evidence type="ECO:0000313" key="1">
    <source>
        <dbReference type="EMBL" id="KAI5673622.1"/>
    </source>
</evidence>
<comment type="caution">
    <text evidence="1">The sequence shown here is derived from an EMBL/GenBank/DDBJ whole genome shotgun (WGS) entry which is preliminary data.</text>
</comment>
<name>A0ACC0BLY8_CATRO</name>
<proteinExistence type="predicted"/>
<reference evidence="2" key="1">
    <citation type="journal article" date="2023" name="Nat. Plants">
        <title>Single-cell RNA sequencing provides a high-resolution roadmap for understanding the multicellular compartmentation of specialized metabolism.</title>
        <authorList>
            <person name="Sun S."/>
            <person name="Shen X."/>
            <person name="Li Y."/>
            <person name="Li Y."/>
            <person name="Wang S."/>
            <person name="Li R."/>
            <person name="Zhang H."/>
            <person name="Shen G."/>
            <person name="Guo B."/>
            <person name="Wei J."/>
            <person name="Xu J."/>
            <person name="St-Pierre B."/>
            <person name="Chen S."/>
            <person name="Sun C."/>
        </authorList>
    </citation>
    <scope>NUCLEOTIDE SEQUENCE [LARGE SCALE GENOMIC DNA]</scope>
</reference>
<keyword evidence="2" id="KW-1185">Reference proteome</keyword>
<dbReference type="EMBL" id="CM044703">
    <property type="protein sequence ID" value="KAI5673622.1"/>
    <property type="molecule type" value="Genomic_DNA"/>
</dbReference>
<organism evidence="1 2">
    <name type="scientific">Catharanthus roseus</name>
    <name type="common">Madagascar periwinkle</name>
    <name type="synonym">Vinca rosea</name>
    <dbReference type="NCBI Taxonomy" id="4058"/>
    <lineage>
        <taxon>Eukaryota</taxon>
        <taxon>Viridiplantae</taxon>
        <taxon>Streptophyta</taxon>
        <taxon>Embryophyta</taxon>
        <taxon>Tracheophyta</taxon>
        <taxon>Spermatophyta</taxon>
        <taxon>Magnoliopsida</taxon>
        <taxon>eudicotyledons</taxon>
        <taxon>Gunneridae</taxon>
        <taxon>Pentapetalae</taxon>
        <taxon>asterids</taxon>
        <taxon>lamiids</taxon>
        <taxon>Gentianales</taxon>
        <taxon>Apocynaceae</taxon>
        <taxon>Rauvolfioideae</taxon>
        <taxon>Vinceae</taxon>
        <taxon>Catharanthinae</taxon>
        <taxon>Catharanthus</taxon>
    </lineage>
</organism>
<sequence>MLTVDFRRCKKSWDSLTRKCFGCFRPIPTRKKEDNNIGELERKYSKKYYGNMGIEEQSETLQVAIAYCNQSWKTRGGSGRIRGGFVGDGVNEREETSVSVNCFCGQDCTTSLVHAFRTKNEEIKAKSIRIRKSRDLSLQSKNDSDDDGERKLGSDKANFLQKQQKKLDLQDRVVQEIEVIVKNRNMLRQIKQELGKERGNKNQDQHFNGQVENVPKLAENLEFKRRNPHQSLTLCILHNQIENGANYSDHESES</sequence>
<evidence type="ECO:0000313" key="2">
    <source>
        <dbReference type="Proteomes" id="UP001060085"/>
    </source>
</evidence>
<accession>A0ACC0BLY8</accession>
<dbReference type="Proteomes" id="UP001060085">
    <property type="component" value="Linkage Group LG03"/>
</dbReference>
<protein>
    <submittedName>
        <fullName evidence="1">Uncharacterized protein</fullName>
    </submittedName>
</protein>